<proteinExistence type="predicted"/>
<dbReference type="AlphaFoldDB" id="A0A6N2X3Y4"/>
<protein>
    <submittedName>
        <fullName evidence="1">Uncharacterized protein</fullName>
    </submittedName>
</protein>
<evidence type="ECO:0000313" key="1">
    <source>
        <dbReference type="EMBL" id="VYT48835.1"/>
    </source>
</evidence>
<accession>A0A6N2X3Y4</accession>
<reference evidence="1" key="1">
    <citation type="submission" date="2019-11" db="EMBL/GenBank/DDBJ databases">
        <authorList>
            <person name="Feng L."/>
        </authorList>
    </citation>
    <scope>NUCLEOTIDE SEQUENCE</scope>
    <source>
        <strain evidence="1">BintestinalisLFYP9</strain>
    </source>
</reference>
<gene>
    <name evidence="1" type="ORF">BILFYP9_04195</name>
</gene>
<name>A0A6N2X3Y4_9BACE</name>
<organism evidence="1">
    <name type="scientific">Bacteroides intestinalis</name>
    <dbReference type="NCBI Taxonomy" id="329854"/>
    <lineage>
        <taxon>Bacteria</taxon>
        <taxon>Pseudomonadati</taxon>
        <taxon>Bacteroidota</taxon>
        <taxon>Bacteroidia</taxon>
        <taxon>Bacteroidales</taxon>
        <taxon>Bacteroidaceae</taxon>
        <taxon>Bacteroides</taxon>
    </lineage>
</organism>
<sequence length="55" mass="6180">MPNAKKTLSLVNYCIVFLVCCFCNSSKLEGTIRVSILYNDATFNDNFMLSPVPPF</sequence>
<dbReference type="EMBL" id="CACRSU010000048">
    <property type="protein sequence ID" value="VYT48835.1"/>
    <property type="molecule type" value="Genomic_DNA"/>
</dbReference>